<dbReference type="EMBL" id="JARJCW010000071">
    <property type="protein sequence ID" value="KAJ7198727.1"/>
    <property type="molecule type" value="Genomic_DNA"/>
</dbReference>
<sequence length="396" mass="41445">MPLAAKARISPGSRSAWASRDPFSTRQPAGSGWGFCGSGSGSAHLYPDPDPCSTLGTSVLGRDILGGHCMAASSGRDISVGAGHFRGTAPWWGRRHCLGGTSVLGWDILGGHCMAASSGRDISVGAGHFRGTVPWRHHGGGTSVLGRDILGGHCMVASSGRDISVGAGHFRGTGDSALAGAAASSGRDISVGVGHFRGTVPWRHHGGGTSVLGRDILGGHCMVASSGRDISVGAGHFRGTAPWQGRWHRLGGTSVLGRDILGGHCMAASSGRDISVGAGHLSTWHLFMTQHSSAPMDLVTGNWWASNVRLFMFVPSAKVLISMANPPFSPPTCNEPPYGQLIKRLYGAGAVVAGVETRLMNAVNARHRLMQCLHTQYWVVYYEKNTGGLCRKLKRA</sequence>
<comment type="caution">
    <text evidence="2">The sequence shown here is derived from an EMBL/GenBank/DDBJ whole genome shotgun (WGS) entry which is preliminary data.</text>
</comment>
<protein>
    <submittedName>
        <fullName evidence="2">Uncharacterized protein</fullName>
    </submittedName>
</protein>
<dbReference type="Proteomes" id="UP001219525">
    <property type="component" value="Unassembled WGS sequence"/>
</dbReference>
<gene>
    <name evidence="2" type="ORF">GGX14DRAFT_401713</name>
</gene>
<keyword evidence="3" id="KW-1185">Reference proteome</keyword>
<dbReference type="AlphaFoldDB" id="A0AAD6UZ53"/>
<feature type="region of interest" description="Disordered" evidence="1">
    <location>
        <begin position="1"/>
        <end position="29"/>
    </location>
</feature>
<accession>A0AAD6UZ53</accession>
<evidence type="ECO:0000313" key="3">
    <source>
        <dbReference type="Proteomes" id="UP001219525"/>
    </source>
</evidence>
<reference evidence="2" key="1">
    <citation type="submission" date="2023-03" db="EMBL/GenBank/DDBJ databases">
        <title>Massive genome expansion in bonnet fungi (Mycena s.s.) driven by repeated elements and novel gene families across ecological guilds.</title>
        <authorList>
            <consortium name="Lawrence Berkeley National Laboratory"/>
            <person name="Harder C.B."/>
            <person name="Miyauchi S."/>
            <person name="Viragh M."/>
            <person name="Kuo A."/>
            <person name="Thoen E."/>
            <person name="Andreopoulos B."/>
            <person name="Lu D."/>
            <person name="Skrede I."/>
            <person name="Drula E."/>
            <person name="Henrissat B."/>
            <person name="Morin E."/>
            <person name="Kohler A."/>
            <person name="Barry K."/>
            <person name="LaButti K."/>
            <person name="Morin E."/>
            <person name="Salamov A."/>
            <person name="Lipzen A."/>
            <person name="Mereny Z."/>
            <person name="Hegedus B."/>
            <person name="Baldrian P."/>
            <person name="Stursova M."/>
            <person name="Weitz H."/>
            <person name="Taylor A."/>
            <person name="Grigoriev I.V."/>
            <person name="Nagy L.G."/>
            <person name="Martin F."/>
            <person name="Kauserud H."/>
        </authorList>
    </citation>
    <scope>NUCLEOTIDE SEQUENCE</scope>
    <source>
        <strain evidence="2">9144</strain>
    </source>
</reference>
<evidence type="ECO:0000313" key="2">
    <source>
        <dbReference type="EMBL" id="KAJ7198727.1"/>
    </source>
</evidence>
<organism evidence="2 3">
    <name type="scientific">Mycena pura</name>
    <dbReference type="NCBI Taxonomy" id="153505"/>
    <lineage>
        <taxon>Eukaryota</taxon>
        <taxon>Fungi</taxon>
        <taxon>Dikarya</taxon>
        <taxon>Basidiomycota</taxon>
        <taxon>Agaricomycotina</taxon>
        <taxon>Agaricomycetes</taxon>
        <taxon>Agaricomycetidae</taxon>
        <taxon>Agaricales</taxon>
        <taxon>Marasmiineae</taxon>
        <taxon>Mycenaceae</taxon>
        <taxon>Mycena</taxon>
    </lineage>
</organism>
<name>A0AAD6UZ53_9AGAR</name>
<proteinExistence type="predicted"/>
<evidence type="ECO:0000256" key="1">
    <source>
        <dbReference type="SAM" id="MobiDB-lite"/>
    </source>
</evidence>